<keyword evidence="1" id="KW-1133">Transmembrane helix</keyword>
<keyword evidence="3" id="KW-1185">Reference proteome</keyword>
<feature type="transmembrane region" description="Helical" evidence="1">
    <location>
        <begin position="153"/>
        <end position="178"/>
    </location>
</feature>
<keyword evidence="1" id="KW-0812">Transmembrane</keyword>
<gene>
    <name evidence="2" type="ORF">ABB07_07165</name>
</gene>
<reference evidence="2 3" key="1">
    <citation type="journal article" date="2015" name="ISME J.">
        <title>Draft Genome Sequence of Streptomyces incarnatus NRRL8089, which Produces the Nucleoside Antibiotic Sinefungin.</title>
        <authorList>
            <person name="Oshima K."/>
            <person name="Hattori M."/>
            <person name="Shimizu H."/>
            <person name="Fukuda K."/>
            <person name="Nemoto M."/>
            <person name="Inagaki K."/>
            <person name="Tamura T."/>
        </authorList>
    </citation>
    <scope>NUCLEOTIDE SEQUENCE [LARGE SCALE GENOMIC DNA]</scope>
    <source>
        <strain evidence="2 3">NRRL 8089</strain>
    </source>
</reference>
<accession>A0ABM5TFT3</accession>
<dbReference type="EMBL" id="CP011497">
    <property type="protein sequence ID" value="AKJ09805.1"/>
    <property type="molecule type" value="Genomic_DNA"/>
</dbReference>
<sequence length="179" mass="18192">MALFMVFIGVLFSGLGTGGAVDLADGLKYSTRMSGTPGLLTTETCETTGTGKQRHTDCYGVFRADDHRLVDRFASIGGSYRAGTVLPVQRDAGGHCHLVGVAPTAGRLAGICACVVALVAGLTALCGAFSTVMPRLGGRIGAALWSPGAARMLGGLLKACGIAFALFGVTGVIGWLAMP</sequence>
<name>A0ABM5TFT3_9ACTN</name>
<protein>
    <submittedName>
        <fullName evidence="2">Uncharacterized protein</fullName>
    </submittedName>
</protein>
<feature type="transmembrane region" description="Helical" evidence="1">
    <location>
        <begin position="108"/>
        <end position="132"/>
    </location>
</feature>
<keyword evidence="1" id="KW-0472">Membrane</keyword>
<evidence type="ECO:0000313" key="3">
    <source>
        <dbReference type="Proteomes" id="UP000035366"/>
    </source>
</evidence>
<evidence type="ECO:0000313" key="2">
    <source>
        <dbReference type="EMBL" id="AKJ09805.1"/>
    </source>
</evidence>
<evidence type="ECO:0000256" key="1">
    <source>
        <dbReference type="SAM" id="Phobius"/>
    </source>
</evidence>
<proteinExistence type="predicted"/>
<organism evidence="2 3">
    <name type="scientific">Streptomyces incarnatus</name>
    <dbReference type="NCBI Taxonomy" id="665007"/>
    <lineage>
        <taxon>Bacteria</taxon>
        <taxon>Bacillati</taxon>
        <taxon>Actinomycetota</taxon>
        <taxon>Actinomycetes</taxon>
        <taxon>Kitasatosporales</taxon>
        <taxon>Streptomycetaceae</taxon>
        <taxon>Streptomyces</taxon>
    </lineage>
</organism>
<dbReference type="Proteomes" id="UP000035366">
    <property type="component" value="Chromosome"/>
</dbReference>